<dbReference type="CDD" id="cd01392">
    <property type="entry name" value="HTH_LacI"/>
    <property type="match status" value="1"/>
</dbReference>
<dbReference type="CDD" id="cd06267">
    <property type="entry name" value="PBP1_LacI_sugar_binding-like"/>
    <property type="match status" value="1"/>
</dbReference>
<dbReference type="Gene3D" id="1.10.260.40">
    <property type="entry name" value="lambda repressor-like DNA-binding domains"/>
    <property type="match status" value="1"/>
</dbReference>
<protein>
    <submittedName>
        <fullName evidence="5">LacI family transcriptional regulator</fullName>
    </submittedName>
</protein>
<accession>A0A921GMG5</accession>
<evidence type="ECO:0000259" key="4">
    <source>
        <dbReference type="PROSITE" id="PS50932"/>
    </source>
</evidence>
<keyword evidence="2" id="KW-0238">DNA-binding</keyword>
<dbReference type="EMBL" id="DYWO01000108">
    <property type="protein sequence ID" value="HJF48854.1"/>
    <property type="molecule type" value="Genomic_DNA"/>
</dbReference>
<gene>
    <name evidence="5" type="ORF">K8W24_03500</name>
</gene>
<evidence type="ECO:0000313" key="6">
    <source>
        <dbReference type="Proteomes" id="UP000775129"/>
    </source>
</evidence>
<dbReference type="SUPFAM" id="SSF53822">
    <property type="entry name" value="Periplasmic binding protein-like I"/>
    <property type="match status" value="1"/>
</dbReference>
<feature type="domain" description="HTH lacI-type" evidence="4">
    <location>
        <begin position="13"/>
        <end position="67"/>
    </location>
</feature>
<keyword evidence="1" id="KW-0805">Transcription regulation</keyword>
<dbReference type="PANTHER" id="PTHR30146:SF109">
    <property type="entry name" value="HTH-TYPE TRANSCRIPTIONAL REGULATOR GALS"/>
    <property type="match status" value="1"/>
</dbReference>
<dbReference type="Gene3D" id="3.40.50.2300">
    <property type="match status" value="2"/>
</dbReference>
<evidence type="ECO:0000256" key="3">
    <source>
        <dbReference type="ARBA" id="ARBA00023163"/>
    </source>
</evidence>
<dbReference type="InterPro" id="IPR000843">
    <property type="entry name" value="HTH_LacI"/>
</dbReference>
<organism evidence="5 6">
    <name type="scientific">Brachybacterium paraconglomeratum</name>
    <dbReference type="NCBI Taxonomy" id="173362"/>
    <lineage>
        <taxon>Bacteria</taxon>
        <taxon>Bacillati</taxon>
        <taxon>Actinomycetota</taxon>
        <taxon>Actinomycetes</taxon>
        <taxon>Micrococcales</taxon>
        <taxon>Dermabacteraceae</taxon>
        <taxon>Brachybacterium</taxon>
    </lineage>
</organism>
<evidence type="ECO:0000256" key="1">
    <source>
        <dbReference type="ARBA" id="ARBA00023015"/>
    </source>
</evidence>
<dbReference type="AlphaFoldDB" id="A0A921GMG5"/>
<evidence type="ECO:0000313" key="5">
    <source>
        <dbReference type="EMBL" id="HJF48854.1"/>
    </source>
</evidence>
<dbReference type="SUPFAM" id="SSF47413">
    <property type="entry name" value="lambda repressor-like DNA-binding domains"/>
    <property type="match status" value="1"/>
</dbReference>
<dbReference type="Pfam" id="PF13377">
    <property type="entry name" value="Peripla_BP_3"/>
    <property type="match status" value="1"/>
</dbReference>
<sequence>MPTRSSSGHQRPPSLRDVAELAGVSIKTVSNVVNDYPHVRDSTREKVREAILQVGYRPQVAAQHLRTGASKMITLAVPSLTFSYFSHLAQEFIDEAQRRGQTVVLHSTSGGAEAERNVLEGFNRVLGDGVIFNPLMLEEEQFARMERTSQPTVFIGEHLPEQLPQGSDYVRIDNVGAAHAATTHLLETGRRRLGFIGVIDTDQGLQPHSSGSMRRDGFFAALREHGLPETTEALQAVDAWHRPDGFEGAEMLLERVPDIDGIVCGNDELAIGAIAKLRQLGRRVPEDIAVIGYDDTPDAAFTTPTLSSISPDKATLASTALDLLTERIRGHDGPPRTVDTPYSLVVRESTAPRTVPEKEPTR</sequence>
<dbReference type="PANTHER" id="PTHR30146">
    <property type="entry name" value="LACI-RELATED TRANSCRIPTIONAL REPRESSOR"/>
    <property type="match status" value="1"/>
</dbReference>
<dbReference type="InterPro" id="IPR010982">
    <property type="entry name" value="Lambda_DNA-bd_dom_sf"/>
</dbReference>
<dbReference type="GO" id="GO:0003700">
    <property type="term" value="F:DNA-binding transcription factor activity"/>
    <property type="evidence" value="ECO:0007669"/>
    <property type="project" value="TreeGrafter"/>
</dbReference>
<dbReference type="GO" id="GO:0000976">
    <property type="term" value="F:transcription cis-regulatory region binding"/>
    <property type="evidence" value="ECO:0007669"/>
    <property type="project" value="TreeGrafter"/>
</dbReference>
<keyword evidence="3" id="KW-0804">Transcription</keyword>
<dbReference type="PROSITE" id="PS50932">
    <property type="entry name" value="HTH_LACI_2"/>
    <property type="match status" value="1"/>
</dbReference>
<comment type="caution">
    <text evidence="5">The sequence shown here is derived from an EMBL/GenBank/DDBJ whole genome shotgun (WGS) entry which is preliminary data.</text>
</comment>
<dbReference type="Proteomes" id="UP000775129">
    <property type="component" value="Unassembled WGS sequence"/>
</dbReference>
<dbReference type="InterPro" id="IPR046335">
    <property type="entry name" value="LacI/GalR-like_sensor"/>
</dbReference>
<name>A0A921GMG5_9MICO</name>
<proteinExistence type="predicted"/>
<dbReference type="Pfam" id="PF00356">
    <property type="entry name" value="LacI"/>
    <property type="match status" value="1"/>
</dbReference>
<reference evidence="5" key="1">
    <citation type="journal article" date="2021" name="PeerJ">
        <title>Extensive microbial diversity within the chicken gut microbiome revealed by metagenomics and culture.</title>
        <authorList>
            <person name="Gilroy R."/>
            <person name="Ravi A."/>
            <person name="Getino M."/>
            <person name="Pursley I."/>
            <person name="Horton D.L."/>
            <person name="Alikhan N.F."/>
            <person name="Baker D."/>
            <person name="Gharbi K."/>
            <person name="Hall N."/>
            <person name="Watson M."/>
            <person name="Adriaenssens E.M."/>
            <person name="Foster-Nyarko E."/>
            <person name="Jarju S."/>
            <person name="Secka A."/>
            <person name="Antonio M."/>
            <person name="Oren A."/>
            <person name="Chaudhuri R.R."/>
            <person name="La Ragione R."/>
            <person name="Hildebrand F."/>
            <person name="Pallen M.J."/>
        </authorList>
    </citation>
    <scope>NUCLEOTIDE SEQUENCE</scope>
    <source>
        <strain evidence="5">1647</strain>
    </source>
</reference>
<dbReference type="SMART" id="SM00354">
    <property type="entry name" value="HTH_LACI"/>
    <property type="match status" value="1"/>
</dbReference>
<dbReference type="InterPro" id="IPR028082">
    <property type="entry name" value="Peripla_BP_I"/>
</dbReference>
<reference evidence="5" key="2">
    <citation type="submission" date="2021-09" db="EMBL/GenBank/DDBJ databases">
        <authorList>
            <person name="Gilroy R."/>
        </authorList>
    </citation>
    <scope>NUCLEOTIDE SEQUENCE</scope>
    <source>
        <strain evidence="5">1647</strain>
    </source>
</reference>
<dbReference type="PROSITE" id="PS00356">
    <property type="entry name" value="HTH_LACI_1"/>
    <property type="match status" value="1"/>
</dbReference>
<evidence type="ECO:0000256" key="2">
    <source>
        <dbReference type="ARBA" id="ARBA00023125"/>
    </source>
</evidence>